<evidence type="ECO:0000256" key="1">
    <source>
        <dbReference type="ARBA" id="ARBA00023284"/>
    </source>
</evidence>
<dbReference type="AlphaFoldDB" id="A0A0S4N6C6"/>
<evidence type="ECO:0000313" key="3">
    <source>
        <dbReference type="EMBL" id="CUU06649.1"/>
    </source>
</evidence>
<dbReference type="Proteomes" id="UP000320623">
    <property type="component" value="Unassembled WGS sequence"/>
</dbReference>
<dbReference type="GO" id="GO:0016209">
    <property type="term" value="F:antioxidant activity"/>
    <property type="evidence" value="ECO:0007669"/>
    <property type="project" value="InterPro"/>
</dbReference>
<dbReference type="InterPro" id="IPR036249">
    <property type="entry name" value="Thioredoxin-like_sf"/>
</dbReference>
<dbReference type="GO" id="GO:0016491">
    <property type="term" value="F:oxidoreductase activity"/>
    <property type="evidence" value="ECO:0007669"/>
    <property type="project" value="InterPro"/>
</dbReference>
<protein>
    <submittedName>
        <fullName evidence="3">Peroxiredoxin</fullName>
    </submittedName>
</protein>
<dbReference type="PANTHER" id="PTHR42852:SF17">
    <property type="entry name" value="THIOREDOXIN-LIKE PROTEIN HI_1115"/>
    <property type="match status" value="1"/>
</dbReference>
<dbReference type="STRING" id="1643428.GCA_001442855_01547"/>
<feature type="domain" description="Thioredoxin" evidence="2">
    <location>
        <begin position="28"/>
        <end position="170"/>
    </location>
</feature>
<dbReference type="CDD" id="cd02966">
    <property type="entry name" value="TlpA_like_family"/>
    <property type="match status" value="1"/>
</dbReference>
<name>A0A0S4N6C6_9BACT</name>
<keyword evidence="1" id="KW-0676">Redox-active center</keyword>
<dbReference type="EMBL" id="FAOO01000010">
    <property type="protein sequence ID" value="CUU06649.1"/>
    <property type="molecule type" value="Genomic_DNA"/>
</dbReference>
<keyword evidence="4" id="KW-1185">Reference proteome</keyword>
<dbReference type="InterPro" id="IPR017937">
    <property type="entry name" value="Thioredoxin_CS"/>
</dbReference>
<reference evidence="4" key="1">
    <citation type="submission" date="2015-11" db="EMBL/GenBank/DDBJ databases">
        <authorList>
            <person name="Varghese N."/>
        </authorList>
    </citation>
    <scope>NUCLEOTIDE SEQUENCE [LARGE SCALE GENOMIC DNA]</scope>
</reference>
<dbReference type="RefSeq" id="WP_140945314.1">
    <property type="nucleotide sequence ID" value="NZ_FAOO01000010.1"/>
</dbReference>
<organism evidence="3 4">
    <name type="scientific">Candidatus Thermokryptus mobilis</name>
    <dbReference type="NCBI Taxonomy" id="1643428"/>
    <lineage>
        <taxon>Bacteria</taxon>
        <taxon>Pseudomonadati</taxon>
        <taxon>Candidatus Kryptoniota</taxon>
        <taxon>Candidatus Thermokryptus</taxon>
    </lineage>
</organism>
<evidence type="ECO:0000313" key="4">
    <source>
        <dbReference type="Proteomes" id="UP000320623"/>
    </source>
</evidence>
<dbReference type="InterPro" id="IPR000866">
    <property type="entry name" value="AhpC/TSA"/>
</dbReference>
<dbReference type="PANTHER" id="PTHR42852">
    <property type="entry name" value="THIOL:DISULFIDE INTERCHANGE PROTEIN DSBE"/>
    <property type="match status" value="1"/>
</dbReference>
<accession>A0A0S4N6C6</accession>
<dbReference type="Pfam" id="PF00578">
    <property type="entry name" value="AhpC-TSA"/>
    <property type="match status" value="1"/>
</dbReference>
<dbReference type="InterPro" id="IPR050553">
    <property type="entry name" value="Thioredoxin_ResA/DsbE_sf"/>
</dbReference>
<dbReference type="InterPro" id="IPR013766">
    <property type="entry name" value="Thioredoxin_domain"/>
</dbReference>
<dbReference type="OrthoDB" id="9794348at2"/>
<dbReference type="PROSITE" id="PS00194">
    <property type="entry name" value="THIOREDOXIN_1"/>
    <property type="match status" value="1"/>
</dbReference>
<dbReference type="Gene3D" id="3.40.30.10">
    <property type="entry name" value="Glutaredoxin"/>
    <property type="match status" value="1"/>
</dbReference>
<sequence length="173" mass="20519">MRKFCFIRFLFTTAVLLILVFNFCYTQQGTGAVFQDFVLNDFVGVRYKFSSIFDSGKVVILNFWASWCEPCLKELVELKDIYDKYYELGLRIVAVNIDSENNLIKAKRFMLQNKLKYIMLYDRYGEVRKLYGIESIPQLFIFDGKGRVRYHHKGFKNIEIIEGEIKEIIQQTK</sequence>
<dbReference type="SUPFAM" id="SSF52833">
    <property type="entry name" value="Thioredoxin-like"/>
    <property type="match status" value="1"/>
</dbReference>
<dbReference type="PROSITE" id="PS51352">
    <property type="entry name" value="THIOREDOXIN_2"/>
    <property type="match status" value="1"/>
</dbReference>
<gene>
    <name evidence="3" type="ORF">JGI1_01580</name>
</gene>
<evidence type="ECO:0000259" key="2">
    <source>
        <dbReference type="PROSITE" id="PS51352"/>
    </source>
</evidence>
<proteinExistence type="predicted"/>